<comment type="subcellular location">
    <subcellularLocation>
        <location evidence="1">Membrane</location>
        <topology evidence="1">Multi-pass membrane protein</topology>
    </subcellularLocation>
</comment>
<comment type="similarity">
    <text evidence="2">Belongs to the multi antimicrobial extrusion (MATE) (TC 2.A.66.1) family.</text>
</comment>
<evidence type="ECO:0000256" key="4">
    <source>
        <dbReference type="ARBA" id="ARBA00022989"/>
    </source>
</evidence>
<dbReference type="Pfam" id="PF01554">
    <property type="entry name" value="MatE"/>
    <property type="match status" value="2"/>
</dbReference>
<evidence type="ECO:0000256" key="6">
    <source>
        <dbReference type="SAM" id="MobiDB-lite"/>
    </source>
</evidence>
<dbReference type="RefSeq" id="XP_002291901.1">
    <property type="nucleotide sequence ID" value="XM_002291865.1"/>
</dbReference>
<dbReference type="STRING" id="35128.B8C7J0"/>
<sequence length="490" mass="51966">MPIVIDSPSPNNNNDNQASQQQHPSVRKIIQFSLPAIGVWLCSPVLSMIDTASVGMLAGTAQQAALNPAVSVTDYGGLLVAFMYTATTNLIAAAQEKDHGSSSSNNPHTTTSTTQKTLVTSLRLALLVGILFGTILGTSASHLLKLLIGNDALDPTVFASSLRYVQIRCLGMPAAVVIGTAQSACLGMKDVKSPLYVLAAAALINLFGDMVLVRNSSVWLGGCAGAAWATVLSQYGALFMFLKTMSSRSITLVTMHLPATAKQFLPFVIPVTTTSIGRVSGFLTMSHVASSAFGTLDMAAHQIAISIFCCLAPIVDALNQVAQSFVPGIYARKKSKERAVALRKTSLNFIKVGAAFGTVLVALVLGGVPLMSRFFTTDVNVLARVKNAIPGIALFLGFDGLMCVSEGTLLGQKDLKFLRNSYAAFFFLVPAFMLRLKRRALSGVPVGIGAMWGTFSAYEVFRTVLFLSRVVQLQLRTGKDVAGVESSKAQ</sequence>
<protein>
    <submittedName>
        <fullName evidence="8">Uncharacterized protein</fullName>
    </submittedName>
</protein>
<dbReference type="PANTHER" id="PTHR42893">
    <property type="entry name" value="PROTEIN DETOXIFICATION 44, CHLOROPLASTIC-RELATED"/>
    <property type="match status" value="1"/>
</dbReference>
<evidence type="ECO:0000313" key="8">
    <source>
        <dbReference type="EMBL" id="EED90752.1"/>
    </source>
</evidence>
<feature type="compositionally biased region" description="Low complexity" evidence="6">
    <location>
        <begin position="1"/>
        <end position="16"/>
    </location>
</feature>
<keyword evidence="5 7" id="KW-0472">Membrane</keyword>
<accession>B8C7J0</accession>
<evidence type="ECO:0000313" key="9">
    <source>
        <dbReference type="Proteomes" id="UP000001449"/>
    </source>
</evidence>
<dbReference type="AlphaFoldDB" id="B8C7J0"/>
<organism evidence="8 9">
    <name type="scientific">Thalassiosira pseudonana</name>
    <name type="common">Marine diatom</name>
    <name type="synonym">Cyclotella nana</name>
    <dbReference type="NCBI Taxonomy" id="35128"/>
    <lineage>
        <taxon>Eukaryota</taxon>
        <taxon>Sar</taxon>
        <taxon>Stramenopiles</taxon>
        <taxon>Ochrophyta</taxon>
        <taxon>Bacillariophyta</taxon>
        <taxon>Coscinodiscophyceae</taxon>
        <taxon>Thalassiosirophycidae</taxon>
        <taxon>Thalassiosirales</taxon>
        <taxon>Thalassiosiraceae</taxon>
        <taxon>Thalassiosira</taxon>
    </lineage>
</organism>
<evidence type="ECO:0000256" key="1">
    <source>
        <dbReference type="ARBA" id="ARBA00004141"/>
    </source>
</evidence>
<evidence type="ECO:0000256" key="5">
    <source>
        <dbReference type="ARBA" id="ARBA00023136"/>
    </source>
</evidence>
<dbReference type="GO" id="GO:0016020">
    <property type="term" value="C:membrane"/>
    <property type="evidence" value="ECO:0007669"/>
    <property type="project" value="UniProtKB-SubCell"/>
</dbReference>
<reference evidence="8 9" key="2">
    <citation type="journal article" date="2008" name="Nature">
        <title>The Phaeodactylum genome reveals the evolutionary history of diatom genomes.</title>
        <authorList>
            <person name="Bowler C."/>
            <person name="Allen A.E."/>
            <person name="Badger J.H."/>
            <person name="Grimwood J."/>
            <person name="Jabbari K."/>
            <person name="Kuo A."/>
            <person name="Maheswari U."/>
            <person name="Martens C."/>
            <person name="Maumus F."/>
            <person name="Otillar R.P."/>
            <person name="Rayko E."/>
            <person name="Salamov A."/>
            <person name="Vandepoele K."/>
            <person name="Beszteri B."/>
            <person name="Gruber A."/>
            <person name="Heijde M."/>
            <person name="Katinka M."/>
            <person name="Mock T."/>
            <person name="Valentin K."/>
            <person name="Verret F."/>
            <person name="Berges J.A."/>
            <person name="Brownlee C."/>
            <person name="Cadoret J.P."/>
            <person name="Chiovitti A."/>
            <person name="Choi C.J."/>
            <person name="Coesel S."/>
            <person name="De Martino A."/>
            <person name="Detter J.C."/>
            <person name="Durkin C."/>
            <person name="Falciatore A."/>
            <person name="Fournet J."/>
            <person name="Haruta M."/>
            <person name="Huysman M.J."/>
            <person name="Jenkins B.D."/>
            <person name="Jiroutova K."/>
            <person name="Jorgensen R.E."/>
            <person name="Joubert Y."/>
            <person name="Kaplan A."/>
            <person name="Kroger N."/>
            <person name="Kroth P.G."/>
            <person name="La Roche J."/>
            <person name="Lindquist E."/>
            <person name="Lommer M."/>
            <person name="Martin-Jezequel V."/>
            <person name="Lopez P.J."/>
            <person name="Lucas S."/>
            <person name="Mangogna M."/>
            <person name="McGinnis K."/>
            <person name="Medlin L.K."/>
            <person name="Montsant A."/>
            <person name="Oudot-Le Secq M.P."/>
            <person name="Napoli C."/>
            <person name="Obornik M."/>
            <person name="Parker M.S."/>
            <person name="Petit J.L."/>
            <person name="Porcel B.M."/>
            <person name="Poulsen N."/>
            <person name="Robison M."/>
            <person name="Rychlewski L."/>
            <person name="Rynearson T.A."/>
            <person name="Schmutz J."/>
            <person name="Shapiro H."/>
            <person name="Siaut M."/>
            <person name="Stanley M."/>
            <person name="Sussman M.R."/>
            <person name="Taylor A.R."/>
            <person name="Vardi A."/>
            <person name="von Dassow P."/>
            <person name="Vyverman W."/>
            <person name="Willis A."/>
            <person name="Wyrwicz L.S."/>
            <person name="Rokhsar D.S."/>
            <person name="Weissenbach J."/>
            <person name="Armbrust E.V."/>
            <person name="Green B.R."/>
            <person name="Van de Peer Y."/>
            <person name="Grigoriev I.V."/>
        </authorList>
    </citation>
    <scope>NUCLEOTIDE SEQUENCE [LARGE SCALE GENOMIC DNA]</scope>
    <source>
        <strain evidence="8 9">CCMP1335</strain>
    </source>
</reference>
<feature type="transmembrane region" description="Helical" evidence="7">
    <location>
        <begin position="219"/>
        <end position="242"/>
    </location>
</feature>
<keyword evidence="4 7" id="KW-1133">Transmembrane helix</keyword>
<dbReference type="OMA" id="WGTFSAY"/>
<feature type="transmembrane region" description="Helical" evidence="7">
    <location>
        <begin position="388"/>
        <end position="405"/>
    </location>
</feature>
<proteinExistence type="inferred from homology"/>
<dbReference type="InterPro" id="IPR002528">
    <property type="entry name" value="MATE_fam"/>
</dbReference>
<name>B8C7J0_THAPS</name>
<feature type="transmembrane region" description="Helical" evidence="7">
    <location>
        <begin position="417"/>
        <end position="434"/>
    </location>
</feature>
<dbReference type="EMBL" id="CM000644">
    <property type="protein sequence ID" value="EED90752.1"/>
    <property type="molecule type" value="Genomic_DNA"/>
</dbReference>
<evidence type="ECO:0000256" key="2">
    <source>
        <dbReference type="ARBA" id="ARBA00010199"/>
    </source>
</evidence>
<feature type="transmembrane region" description="Helical" evidence="7">
    <location>
        <begin position="195"/>
        <end position="213"/>
    </location>
</feature>
<evidence type="ECO:0000256" key="3">
    <source>
        <dbReference type="ARBA" id="ARBA00022692"/>
    </source>
</evidence>
<dbReference type="eggNOG" id="KOG1347">
    <property type="taxonomic scope" value="Eukaryota"/>
</dbReference>
<dbReference type="InParanoid" id="B8C7J0"/>
<dbReference type="InterPro" id="IPR044644">
    <property type="entry name" value="DinF-like"/>
</dbReference>
<dbReference type="HOGENOM" id="CLU_012893_15_1_1"/>
<feature type="transmembrane region" description="Helical" evidence="7">
    <location>
        <begin position="124"/>
        <end position="144"/>
    </location>
</feature>
<dbReference type="GO" id="GO:0022857">
    <property type="term" value="F:transmembrane transporter activity"/>
    <property type="evidence" value="ECO:0000318"/>
    <property type="project" value="GO_Central"/>
</dbReference>
<feature type="transmembrane region" description="Helical" evidence="7">
    <location>
        <begin position="347"/>
        <end position="368"/>
    </location>
</feature>
<dbReference type="KEGG" id="tps:THAPSDRAFT_269391"/>
<dbReference type="PaxDb" id="35128-Thaps269391"/>
<gene>
    <name evidence="8" type="ORF">THAPSDRAFT_269391</name>
</gene>
<reference evidence="8 9" key="1">
    <citation type="journal article" date="2004" name="Science">
        <title>The genome of the diatom Thalassiosira pseudonana: ecology, evolution, and metabolism.</title>
        <authorList>
            <person name="Armbrust E.V."/>
            <person name="Berges J.A."/>
            <person name="Bowler C."/>
            <person name="Green B.R."/>
            <person name="Martinez D."/>
            <person name="Putnam N.H."/>
            <person name="Zhou S."/>
            <person name="Allen A.E."/>
            <person name="Apt K.E."/>
            <person name="Bechner M."/>
            <person name="Brzezinski M.A."/>
            <person name="Chaal B.K."/>
            <person name="Chiovitti A."/>
            <person name="Davis A.K."/>
            <person name="Demarest M.S."/>
            <person name="Detter J.C."/>
            <person name="Glavina T."/>
            <person name="Goodstein D."/>
            <person name="Hadi M.Z."/>
            <person name="Hellsten U."/>
            <person name="Hildebrand M."/>
            <person name="Jenkins B.D."/>
            <person name="Jurka J."/>
            <person name="Kapitonov V.V."/>
            <person name="Kroger N."/>
            <person name="Lau W.W."/>
            <person name="Lane T.W."/>
            <person name="Larimer F.W."/>
            <person name="Lippmeier J.C."/>
            <person name="Lucas S."/>
            <person name="Medina M."/>
            <person name="Montsant A."/>
            <person name="Obornik M."/>
            <person name="Parker M.S."/>
            <person name="Palenik B."/>
            <person name="Pazour G.J."/>
            <person name="Richardson P.M."/>
            <person name="Rynearson T.A."/>
            <person name="Saito M.A."/>
            <person name="Schwartz D.C."/>
            <person name="Thamatrakoln K."/>
            <person name="Valentin K."/>
            <person name="Vardi A."/>
            <person name="Wilkerson F.P."/>
            <person name="Rokhsar D.S."/>
        </authorList>
    </citation>
    <scope>NUCLEOTIDE SEQUENCE [LARGE SCALE GENOMIC DNA]</scope>
    <source>
        <strain evidence="8 9">CCMP1335</strain>
    </source>
</reference>
<evidence type="ECO:0000256" key="7">
    <source>
        <dbReference type="SAM" id="Phobius"/>
    </source>
</evidence>
<feature type="transmembrane region" description="Helical" evidence="7">
    <location>
        <begin position="440"/>
        <end position="461"/>
    </location>
</feature>
<keyword evidence="9" id="KW-1185">Reference proteome</keyword>
<dbReference type="PANTHER" id="PTHR42893:SF9">
    <property type="entry name" value="PROTEIN DETOXIFICATION 46, CHLOROPLASTIC"/>
    <property type="match status" value="1"/>
</dbReference>
<dbReference type="GeneID" id="7444951"/>
<dbReference type="GO" id="GO:0015297">
    <property type="term" value="F:antiporter activity"/>
    <property type="evidence" value="ECO:0007669"/>
    <property type="project" value="InterPro"/>
</dbReference>
<dbReference type="GO" id="GO:0042910">
    <property type="term" value="F:xenobiotic transmembrane transporter activity"/>
    <property type="evidence" value="ECO:0007669"/>
    <property type="project" value="InterPro"/>
</dbReference>
<keyword evidence="3 7" id="KW-0812">Transmembrane</keyword>
<feature type="transmembrane region" description="Helical" evidence="7">
    <location>
        <begin position="164"/>
        <end position="188"/>
    </location>
</feature>
<dbReference type="Proteomes" id="UP000001449">
    <property type="component" value="Chromosome 8"/>
</dbReference>
<feature type="region of interest" description="Disordered" evidence="6">
    <location>
        <begin position="1"/>
        <end position="24"/>
    </location>
</feature>